<comment type="caution">
    <text evidence="2">The sequence shown here is derived from an EMBL/GenBank/DDBJ whole genome shotgun (WGS) entry which is preliminary data.</text>
</comment>
<organism evidence="2 3">
    <name type="scientific">Leptospira sarikeiensis</name>
    <dbReference type="NCBI Taxonomy" id="2484943"/>
    <lineage>
        <taxon>Bacteria</taxon>
        <taxon>Pseudomonadati</taxon>
        <taxon>Spirochaetota</taxon>
        <taxon>Spirochaetia</taxon>
        <taxon>Leptospirales</taxon>
        <taxon>Leptospiraceae</taxon>
        <taxon>Leptospira</taxon>
    </lineage>
</organism>
<dbReference type="InterPro" id="IPR011042">
    <property type="entry name" value="6-blade_b-propeller_TolB-like"/>
</dbReference>
<dbReference type="OrthoDB" id="9770043at2"/>
<dbReference type="PROSITE" id="PS51257">
    <property type="entry name" value="PROKAR_LIPOPROTEIN"/>
    <property type="match status" value="1"/>
</dbReference>
<dbReference type="InterPro" id="IPR011041">
    <property type="entry name" value="Quinoprot_gluc/sorb_DH_b-prop"/>
</dbReference>
<dbReference type="Proteomes" id="UP000297762">
    <property type="component" value="Unassembled WGS sequence"/>
</dbReference>
<gene>
    <name evidence="2" type="ORF">EHQ64_03325</name>
</gene>
<dbReference type="PANTHER" id="PTHR19328">
    <property type="entry name" value="HEDGEHOG-INTERACTING PROTEIN"/>
    <property type="match status" value="1"/>
</dbReference>
<dbReference type="SUPFAM" id="SSF50952">
    <property type="entry name" value="Soluble quinoprotein glucose dehydrogenase"/>
    <property type="match status" value="1"/>
</dbReference>
<name>A0A4R9KBR6_9LEPT</name>
<evidence type="ECO:0000259" key="1">
    <source>
        <dbReference type="Pfam" id="PF07995"/>
    </source>
</evidence>
<dbReference type="AlphaFoldDB" id="A0A4R9KBR6"/>
<dbReference type="Pfam" id="PF07995">
    <property type="entry name" value="GSDH"/>
    <property type="match status" value="1"/>
</dbReference>
<dbReference type="Gene3D" id="2.120.10.30">
    <property type="entry name" value="TolB, C-terminal domain"/>
    <property type="match status" value="1"/>
</dbReference>
<dbReference type="InterPro" id="IPR012938">
    <property type="entry name" value="Glc/Sorbosone_DH"/>
</dbReference>
<dbReference type="EMBL" id="RQGF01000009">
    <property type="protein sequence ID" value="TGL64187.1"/>
    <property type="molecule type" value="Genomic_DNA"/>
</dbReference>
<dbReference type="PANTHER" id="PTHR19328:SF75">
    <property type="entry name" value="ALDOSE SUGAR DEHYDROGENASE YLII"/>
    <property type="match status" value="1"/>
</dbReference>
<sequence>MNVFLKVRTYQIILLIFFWISSCSKPDGDIFPFLPSNSIPCAKDRLPPCLKLTEVVTGLNSPLFLVSPAGDTSRIFILEQGGKIRLFKNGSLLTSPFLDLGASGEDLISFSGERGLLGLALHPNYNSNGRFWVNYTRKSDGDTVVAEYSRSSGDPDLANPGSASILFTIDQPFPNHNGGMMTFDSGGFLLIATGDGGSGGDPNNNGQDLESSLGKILRIDVDSYPTPAPGNRPATGLENPHIWDWGLRNPWRFSMDRTTGDLYIADVGQNKFEEVNIEAANTGIKNYGWRITEGKHCFNPSFGCNTSGITFPKLEYDHFVGSSVTGGYVYRGSNFPELNGRYFFGDFISKKIWSFVWNGTKVEDLIDHTSEMGLNSNISSFGEDANGEVYVIDYSGKIFRIDIR</sequence>
<protein>
    <submittedName>
        <fullName evidence="2">Sugar dehydrogenase</fullName>
    </submittedName>
</protein>
<evidence type="ECO:0000313" key="2">
    <source>
        <dbReference type="EMBL" id="TGL64187.1"/>
    </source>
</evidence>
<proteinExistence type="predicted"/>
<feature type="domain" description="Glucose/Sorbosone dehydrogenase" evidence="1">
    <location>
        <begin position="68"/>
        <end position="394"/>
    </location>
</feature>
<reference evidence="2" key="1">
    <citation type="journal article" date="2019" name="PLoS Negl. Trop. Dis.">
        <title>Revisiting the worldwide diversity of Leptospira species in the environment.</title>
        <authorList>
            <person name="Vincent A.T."/>
            <person name="Schiettekatte O."/>
            <person name="Bourhy P."/>
            <person name="Veyrier F.J."/>
            <person name="Picardeau M."/>
        </authorList>
    </citation>
    <scope>NUCLEOTIDE SEQUENCE [LARGE SCALE GENOMIC DNA]</scope>
    <source>
        <strain evidence="2">201702455</strain>
    </source>
</reference>
<evidence type="ECO:0000313" key="3">
    <source>
        <dbReference type="Proteomes" id="UP000297762"/>
    </source>
</evidence>
<keyword evidence="3" id="KW-1185">Reference proteome</keyword>
<accession>A0A4R9KBR6</accession>